<evidence type="ECO:0000256" key="2">
    <source>
        <dbReference type="ARBA" id="ARBA00004687"/>
    </source>
</evidence>
<keyword evidence="7 12" id="KW-0812">Transmembrane</keyword>
<evidence type="ECO:0000256" key="1">
    <source>
        <dbReference type="ARBA" id="ARBA00004477"/>
    </source>
</evidence>
<evidence type="ECO:0000256" key="5">
    <source>
        <dbReference type="ARBA" id="ARBA00022502"/>
    </source>
</evidence>
<dbReference type="InterPro" id="IPR037674">
    <property type="entry name" value="PIG-G_N"/>
</dbReference>
<gene>
    <name evidence="14" type="ORF">LEMA_P022260.1</name>
</gene>
<dbReference type="CDD" id="cd16024">
    <property type="entry name" value="GPI_EPT_2"/>
    <property type="match status" value="1"/>
</dbReference>
<protein>
    <recommendedName>
        <fullName evidence="4 12">GPI ethanolamine phosphate transferase 2</fullName>
    </recommendedName>
</protein>
<dbReference type="EMBL" id="FP929138">
    <property type="protein sequence ID" value="CBY01096.1"/>
    <property type="molecule type" value="Genomic_DNA"/>
</dbReference>
<dbReference type="PANTHER" id="PTHR23072:SF0">
    <property type="entry name" value="GPI ETHANOLAMINE PHOSPHATE TRANSFERASE 2"/>
    <property type="match status" value="1"/>
</dbReference>
<comment type="function">
    <text evidence="12">Ethanolamine phosphate transferase involved in glycosylphosphatidylinositol-anchor biosynthesis. Transfers ethanolamine phosphate to the GPI second mannose.</text>
</comment>
<feature type="transmembrane region" description="Helical" evidence="12">
    <location>
        <begin position="679"/>
        <end position="703"/>
    </location>
</feature>
<evidence type="ECO:0000256" key="11">
    <source>
        <dbReference type="ARBA" id="ARBA00023180"/>
    </source>
</evidence>
<feature type="transmembrane region" description="Helical" evidence="12">
    <location>
        <begin position="897"/>
        <end position="924"/>
    </location>
</feature>
<proteinExistence type="inferred from homology"/>
<dbReference type="VEuPathDB" id="FungiDB:LEMA_P022260.1"/>
<keyword evidence="15" id="KW-1185">Reference proteome</keyword>
<dbReference type="GO" id="GO:0005789">
    <property type="term" value="C:endoplasmic reticulum membrane"/>
    <property type="evidence" value="ECO:0007669"/>
    <property type="project" value="UniProtKB-SubCell"/>
</dbReference>
<feature type="transmembrane region" description="Helical" evidence="12">
    <location>
        <begin position="514"/>
        <end position="531"/>
    </location>
</feature>
<reference evidence="15" key="1">
    <citation type="journal article" date="2011" name="Nat. Commun.">
        <title>Effector diversification within compartments of the Leptosphaeria maculans genome affected by Repeat-Induced Point mutations.</title>
        <authorList>
            <person name="Rouxel T."/>
            <person name="Grandaubert J."/>
            <person name="Hane J.K."/>
            <person name="Hoede C."/>
            <person name="van de Wouw A.P."/>
            <person name="Couloux A."/>
            <person name="Dominguez V."/>
            <person name="Anthouard V."/>
            <person name="Bally P."/>
            <person name="Bourras S."/>
            <person name="Cozijnsen A.J."/>
            <person name="Ciuffetti L.M."/>
            <person name="Degrave A."/>
            <person name="Dilmaghani A."/>
            <person name="Duret L."/>
            <person name="Fudal I."/>
            <person name="Goodwin S.B."/>
            <person name="Gout L."/>
            <person name="Glaser N."/>
            <person name="Linglin J."/>
            <person name="Kema G.H.J."/>
            <person name="Lapalu N."/>
            <person name="Lawrence C.B."/>
            <person name="May K."/>
            <person name="Meyer M."/>
            <person name="Ollivier B."/>
            <person name="Poulain J."/>
            <person name="Schoch C.L."/>
            <person name="Simon A."/>
            <person name="Spatafora J.W."/>
            <person name="Stachowiak A."/>
            <person name="Turgeon B.G."/>
            <person name="Tyler B.M."/>
            <person name="Vincent D."/>
            <person name="Weissenbach J."/>
            <person name="Amselem J."/>
            <person name="Quesneville H."/>
            <person name="Oliver R.P."/>
            <person name="Wincker P."/>
            <person name="Balesdent M.-H."/>
            <person name="Howlett B.J."/>
        </authorList>
    </citation>
    <scope>NUCLEOTIDE SEQUENCE [LARGE SCALE GENOMIC DNA]</scope>
    <source>
        <strain evidence="15">JN3 / isolate v23.1.3 / race Av1-4-5-6-7-8</strain>
    </source>
</reference>
<keyword evidence="9 12" id="KW-1133">Transmembrane helix</keyword>
<feature type="transmembrane region" description="Helical" evidence="12">
    <location>
        <begin position="637"/>
        <end position="659"/>
    </location>
</feature>
<feature type="transmembrane region" description="Helical" evidence="12">
    <location>
        <begin position="457"/>
        <end position="476"/>
    </location>
</feature>
<organism evidence="15">
    <name type="scientific">Leptosphaeria maculans (strain JN3 / isolate v23.1.3 / race Av1-4-5-6-7-8)</name>
    <name type="common">Blackleg fungus</name>
    <name type="synonym">Phoma lingam</name>
    <dbReference type="NCBI Taxonomy" id="985895"/>
    <lineage>
        <taxon>Eukaryota</taxon>
        <taxon>Fungi</taxon>
        <taxon>Dikarya</taxon>
        <taxon>Ascomycota</taxon>
        <taxon>Pezizomycotina</taxon>
        <taxon>Dothideomycetes</taxon>
        <taxon>Pleosporomycetidae</taxon>
        <taxon>Pleosporales</taxon>
        <taxon>Pleosporineae</taxon>
        <taxon>Leptosphaeriaceae</taxon>
        <taxon>Plenodomus</taxon>
        <taxon>Plenodomus lingam/Leptosphaeria maculans species complex</taxon>
    </lineage>
</organism>
<comment type="pathway">
    <text evidence="2 12">Glycolipid biosynthesis; glycosylphosphatidylinositol-anchor biosynthesis.</text>
</comment>
<dbReference type="InterPro" id="IPR045687">
    <property type="entry name" value="PIGG/GPI7_C"/>
</dbReference>
<evidence type="ECO:0000256" key="3">
    <source>
        <dbReference type="ARBA" id="ARBA00005315"/>
    </source>
</evidence>
<dbReference type="OMA" id="SWNQTGQ"/>
<dbReference type="SUPFAM" id="SSF53649">
    <property type="entry name" value="Alkaline phosphatase-like"/>
    <property type="match status" value="1"/>
</dbReference>
<keyword evidence="5 12" id="KW-0337">GPI-anchor biosynthesis</keyword>
<dbReference type="OrthoDB" id="272139at2759"/>
<evidence type="ECO:0000256" key="8">
    <source>
        <dbReference type="ARBA" id="ARBA00022824"/>
    </source>
</evidence>
<evidence type="ECO:0000259" key="13">
    <source>
        <dbReference type="Pfam" id="PF19316"/>
    </source>
</evidence>
<dbReference type="FunCoup" id="E5ABQ5">
    <property type="interactions" value="442"/>
</dbReference>
<sequence>MPTRNGVFLTLANLLIPIAILVFATGFFPYKPFMPGLAQFEDLLSYEGGEDEVRKQPDAPFDKLVFMVVDALRSDFVYGEESGMSFVQSLIRAGTAIPYTAHATSPTITMPRVKAITTGSIPSFVDVILNFAESDTSSTLATQDTWLAQIKAKQFDSGSGKLVMYGDDTWLKLFPDFFERKSWNVDTKLQDFTEVDNNVTRHVPNELLNSDWNAMILHYLGLDHIGHKAGPKSPNMLPKQREMDGMVRTIYEAIENEDHLSNTLFVLCGDHGMNDGGNHGGSSPGETSPALVFMSPKLSKVSKSKGYASPIKSKTEGEFDYYDMVEQSDIAPTLAGLLGFPVPRNNLGVMLEGALGLWDSNADRVRLLYQNAKQMKKIVQATYTGLRFDDQVLSKEEMGVDCSQADGPSLSDGQELACLWQRAVASTEDEHAAMENTYKFMRKAQETMSGAASNYNVPYLFLGTLFSVLICVLSFFTLPSFMPITPSGIYTALTLLLYVILTFASSYVEEEHNFWYWATSGWLGLLFITTMRKQWHNTWMFHPALITLAIHRLIRRWNQTGQKYAGADDIVNSGIFHGRNSWILWVLVGTTYILVANRLAEHVARSLASFETEMRPQRGQRKSAPIVDPEAVDQNRLVGTIAVMPLCGTAFIFKLAFTAKDAPELTQGLPVSLLEWVETANLVGLARMIFGGILLSATWLGWAEWQRSKSRGKGGKGNSDYAVALLDQTTLFLLTQTKAHNIPLFLLFRLQFFFLCKPVPQPSQPPTNPTNGPTPATLPLTPTSTTLTTLLLTQTSFFALGNTNAISSIDLSNAYNGISSYSIPLVSLLVFLSNWAGPLYWSFAGLLLLGGHTAPNRYIDTSELHVADWVAQEREYLDELARREHKQRLVRGDAGAWFQHVALLTCATGVMLAGVMAACMVLRQHLFIWTVFSPKFLYAMAWGVGMHLGVTVGLGRLLWWVGGW</sequence>
<dbReference type="Gene3D" id="3.40.720.10">
    <property type="entry name" value="Alkaline Phosphatase, subunit A"/>
    <property type="match status" value="1"/>
</dbReference>
<dbReference type="InterPro" id="IPR017850">
    <property type="entry name" value="Alkaline_phosphatase_core_sf"/>
</dbReference>
<dbReference type="eggNOG" id="KOG2125">
    <property type="taxonomic scope" value="Eukaryota"/>
</dbReference>
<dbReference type="UniPathway" id="UPA00196"/>
<name>E5ABQ5_LEPMJ</name>
<dbReference type="HOGENOM" id="CLU_004770_0_0_1"/>
<evidence type="ECO:0000256" key="9">
    <source>
        <dbReference type="ARBA" id="ARBA00022989"/>
    </source>
</evidence>
<feature type="transmembrane region" description="Helical" evidence="12">
    <location>
        <begin position="488"/>
        <end position="508"/>
    </location>
</feature>
<dbReference type="InParanoid" id="E5ABQ5"/>
<dbReference type="STRING" id="985895.E5ABQ5"/>
<evidence type="ECO:0000256" key="7">
    <source>
        <dbReference type="ARBA" id="ARBA00022692"/>
    </source>
</evidence>
<keyword evidence="11" id="KW-0325">Glycoprotein</keyword>
<dbReference type="PANTHER" id="PTHR23072">
    <property type="entry name" value="PHOSPHATIDYLINOSITOL GLYCAN-RELATED"/>
    <property type="match status" value="1"/>
</dbReference>
<dbReference type="Proteomes" id="UP000002668">
    <property type="component" value="Genome"/>
</dbReference>
<keyword evidence="10 12" id="KW-0472">Membrane</keyword>
<dbReference type="InterPro" id="IPR039527">
    <property type="entry name" value="PIGG/GPI7"/>
</dbReference>
<evidence type="ECO:0000313" key="14">
    <source>
        <dbReference type="EMBL" id="CBY01096.1"/>
    </source>
</evidence>
<dbReference type="GO" id="GO:0051267">
    <property type="term" value="F:CP2 mannose-ethanolamine phosphotransferase activity"/>
    <property type="evidence" value="ECO:0007669"/>
    <property type="project" value="TreeGrafter"/>
</dbReference>
<evidence type="ECO:0000313" key="15">
    <source>
        <dbReference type="Proteomes" id="UP000002668"/>
    </source>
</evidence>
<keyword evidence="8 12" id="KW-0256">Endoplasmic reticulum</keyword>
<evidence type="ECO:0000256" key="6">
    <source>
        <dbReference type="ARBA" id="ARBA00022679"/>
    </source>
</evidence>
<dbReference type="Pfam" id="PF19316">
    <property type="entry name" value="PIGO_PIGG"/>
    <property type="match status" value="1"/>
</dbReference>
<evidence type="ECO:0000256" key="12">
    <source>
        <dbReference type="RuleBase" id="RU367106"/>
    </source>
</evidence>
<feature type="transmembrane region" description="Helical" evidence="12">
    <location>
        <begin position="936"/>
        <end position="961"/>
    </location>
</feature>
<dbReference type="AlphaFoldDB" id="E5ABQ5"/>
<dbReference type="GO" id="GO:0006506">
    <property type="term" value="P:GPI anchor biosynthetic process"/>
    <property type="evidence" value="ECO:0007669"/>
    <property type="project" value="UniProtKB-UniPathway"/>
</dbReference>
<dbReference type="InterPro" id="IPR002591">
    <property type="entry name" value="Phosphodiest/P_Trfase"/>
</dbReference>
<keyword evidence="6 12" id="KW-0808">Transferase</keyword>
<comment type="similarity">
    <text evidence="3 12">Belongs to the PIGG/PIGN/PIGO family. PIGG subfamily.</text>
</comment>
<comment type="subcellular location">
    <subcellularLocation>
        <location evidence="1 12">Endoplasmic reticulum membrane</location>
        <topology evidence="1 12">Multi-pass membrane protein</topology>
    </subcellularLocation>
</comment>
<evidence type="ECO:0000256" key="4">
    <source>
        <dbReference type="ARBA" id="ARBA00020830"/>
    </source>
</evidence>
<feature type="transmembrane region" description="Helical" evidence="12">
    <location>
        <begin position="7"/>
        <end position="30"/>
    </location>
</feature>
<dbReference type="Pfam" id="PF01663">
    <property type="entry name" value="Phosphodiest"/>
    <property type="match status" value="1"/>
</dbReference>
<evidence type="ECO:0000256" key="10">
    <source>
        <dbReference type="ARBA" id="ARBA00023136"/>
    </source>
</evidence>
<accession>E5ABQ5</accession>
<feature type="domain" description="GPI ethanolamine phosphate transferase 2 C-terminal" evidence="13">
    <location>
        <begin position="452"/>
        <end position="963"/>
    </location>
</feature>